<dbReference type="Proteomes" id="UP000651085">
    <property type="component" value="Unassembled WGS sequence"/>
</dbReference>
<feature type="domain" description="DUF6984" evidence="1">
    <location>
        <begin position="7"/>
        <end position="109"/>
    </location>
</feature>
<comment type="caution">
    <text evidence="2">The sequence shown here is derived from an EMBL/GenBank/DDBJ whole genome shotgun (WGS) entry which is preliminary data.</text>
</comment>
<accession>A0A926F4J2</accession>
<protein>
    <recommendedName>
        <fullName evidence="1">DUF6984 domain-containing protein</fullName>
    </recommendedName>
</protein>
<dbReference type="AlphaFoldDB" id="A0A926F4J2"/>
<evidence type="ECO:0000259" key="1">
    <source>
        <dbReference type="Pfam" id="PF22480"/>
    </source>
</evidence>
<organism evidence="2 3">
    <name type="scientific">Jilunia laotingensis</name>
    <dbReference type="NCBI Taxonomy" id="2763675"/>
    <lineage>
        <taxon>Bacteria</taxon>
        <taxon>Pseudomonadati</taxon>
        <taxon>Bacteroidota</taxon>
        <taxon>Bacteroidia</taxon>
        <taxon>Bacteroidales</taxon>
        <taxon>Bacteroidaceae</taxon>
        <taxon>Jilunia</taxon>
    </lineage>
</organism>
<name>A0A926F4J2_9BACT</name>
<reference evidence="2" key="1">
    <citation type="submission" date="2020-08" db="EMBL/GenBank/DDBJ databases">
        <title>Genome public.</title>
        <authorList>
            <person name="Liu C."/>
            <person name="Sun Q."/>
        </authorList>
    </citation>
    <scope>NUCLEOTIDE SEQUENCE</scope>
    <source>
        <strain evidence="2">N12</strain>
    </source>
</reference>
<dbReference type="EMBL" id="JACRTF010000001">
    <property type="protein sequence ID" value="MBC8592817.1"/>
    <property type="molecule type" value="Genomic_DNA"/>
</dbReference>
<dbReference type="Pfam" id="PF22480">
    <property type="entry name" value="DUF6984"/>
    <property type="match status" value="1"/>
</dbReference>
<gene>
    <name evidence="2" type="ORF">H8744_06030</name>
</gene>
<evidence type="ECO:0000313" key="2">
    <source>
        <dbReference type="EMBL" id="MBC8592817.1"/>
    </source>
</evidence>
<proteinExistence type="predicted"/>
<sequence>MKLNKTRKLNPQEEKLLEELIVRSNKNILSTWKSDLIVSSLDDGGMGSLALFPGNTINEDRHFGSQVSECQFRDVDGVLVIASLYLDKDDKLFEMNIWKVDFSKLIKIPSHFENVSFENSNILN</sequence>
<keyword evidence="3" id="KW-1185">Reference proteome</keyword>
<evidence type="ECO:0000313" key="3">
    <source>
        <dbReference type="Proteomes" id="UP000651085"/>
    </source>
</evidence>
<dbReference type="InterPro" id="IPR054253">
    <property type="entry name" value="DUF6984"/>
</dbReference>